<dbReference type="AlphaFoldDB" id="A0A023D4Y7"/>
<dbReference type="InterPro" id="IPR052345">
    <property type="entry name" value="Rad_response_metalloprotease"/>
</dbReference>
<organism evidence="3 4">
    <name type="scientific">Acidomonas methanolica NBRC 104435</name>
    <dbReference type="NCBI Taxonomy" id="1231351"/>
    <lineage>
        <taxon>Bacteria</taxon>
        <taxon>Pseudomonadati</taxon>
        <taxon>Pseudomonadota</taxon>
        <taxon>Alphaproteobacteria</taxon>
        <taxon>Acetobacterales</taxon>
        <taxon>Acetobacteraceae</taxon>
        <taxon>Acidomonas</taxon>
    </lineage>
</organism>
<reference evidence="4" key="1">
    <citation type="journal article" date="2014" name="FEMS Microbiol. Lett.">
        <title>Draft Genomic DNA Sequence of the Facultatively Methylotrophic Bacterium Acidomonas methanolica type strain MB58.</title>
        <authorList>
            <person name="Higashiura N."/>
            <person name="Hadano H."/>
            <person name="Hirakawa H."/>
            <person name="Matsutani M."/>
            <person name="Takabe S."/>
            <person name="Matsushita K."/>
            <person name="Azuma Y."/>
        </authorList>
    </citation>
    <scope>NUCLEOTIDE SEQUENCE [LARGE SCALE GENOMIC DNA]</scope>
    <source>
        <strain evidence="4">MB58</strain>
    </source>
</reference>
<dbReference type="PANTHER" id="PTHR43236">
    <property type="entry name" value="ANTITOXIN HIGA1"/>
    <property type="match status" value="1"/>
</dbReference>
<dbReference type="PANTHER" id="PTHR43236:SF2">
    <property type="entry name" value="BLL0069 PROTEIN"/>
    <property type="match status" value="1"/>
</dbReference>
<evidence type="ECO:0000256" key="1">
    <source>
        <dbReference type="SAM" id="MobiDB-lite"/>
    </source>
</evidence>
<sequence length="294" mass="31825">MSRIFSLKLARQTAEAFLRDEGISTLPVDPFAIAESRDIVVQGKPAEHDGVSGMLLRHGNDFGIIFATHIPSPGFQRFSVSHELGHYFLPGHIDQVIKGGIHVSRAGFVTNDPYELEADHFAAGLLMPETPFRKAMDRFDPGLDAIGQMAELCVTSRTATAIRFAELSNAAVAVIVSTGGIIDYCFMSDAMKSLPKLDWIRKGTPLPTGTATATLAADPERVAAGDRLSDETDVRDWLGGTTYAVVSEESVGLGRYGKVLTVLSSGSIGPDGDPEDDEDDENSLLESWTPRFRR</sequence>
<dbReference type="Gene3D" id="1.10.10.2910">
    <property type="match status" value="1"/>
</dbReference>
<accession>A0A023D4Y7</accession>
<dbReference type="OrthoDB" id="9794834at2"/>
<name>A0A023D4Y7_ACIMT</name>
<evidence type="ECO:0000313" key="3">
    <source>
        <dbReference type="EMBL" id="GAJ29134.1"/>
    </source>
</evidence>
<dbReference type="RefSeq" id="WP_042058594.1">
    <property type="nucleotide sequence ID" value="NZ_BAND01000048.1"/>
</dbReference>
<dbReference type="EMBL" id="BAND01000048">
    <property type="protein sequence ID" value="GAJ29134.1"/>
    <property type="molecule type" value="Genomic_DNA"/>
</dbReference>
<dbReference type="Pfam" id="PF06114">
    <property type="entry name" value="Peptidase_M78"/>
    <property type="match status" value="1"/>
</dbReference>
<feature type="compositionally biased region" description="Acidic residues" evidence="1">
    <location>
        <begin position="272"/>
        <end position="283"/>
    </location>
</feature>
<protein>
    <recommendedName>
        <fullName evidence="2">IrrE N-terminal-like domain-containing protein</fullName>
    </recommendedName>
</protein>
<reference evidence="3 4" key="2">
    <citation type="journal article" date="2014" name="FEMS Microbiol. Lett.">
        <title>Draft genomic DNA sequence of the facultatively methylotrophic bacterium Acidomonas methanolica type strain MB58.</title>
        <authorList>
            <person name="Higashiura N."/>
            <person name="Hadano H."/>
            <person name="Hirakawa H."/>
            <person name="Matsutani M."/>
            <person name="Takabe S."/>
            <person name="Matsushita K."/>
            <person name="Azuma Y."/>
        </authorList>
    </citation>
    <scope>NUCLEOTIDE SEQUENCE [LARGE SCALE GENOMIC DNA]</scope>
    <source>
        <strain evidence="3 4">MB58</strain>
    </source>
</reference>
<evidence type="ECO:0000259" key="2">
    <source>
        <dbReference type="Pfam" id="PF06114"/>
    </source>
</evidence>
<evidence type="ECO:0000313" key="4">
    <source>
        <dbReference type="Proteomes" id="UP000019760"/>
    </source>
</evidence>
<dbReference type="InterPro" id="IPR010359">
    <property type="entry name" value="IrrE_HExxH"/>
</dbReference>
<feature type="region of interest" description="Disordered" evidence="1">
    <location>
        <begin position="265"/>
        <end position="294"/>
    </location>
</feature>
<keyword evidence="4" id="KW-1185">Reference proteome</keyword>
<proteinExistence type="predicted"/>
<gene>
    <name evidence="3" type="ORF">Amme_048_033</name>
</gene>
<comment type="caution">
    <text evidence="3">The sequence shown here is derived from an EMBL/GenBank/DDBJ whole genome shotgun (WGS) entry which is preliminary data.</text>
</comment>
<feature type="domain" description="IrrE N-terminal-like" evidence="2">
    <location>
        <begin position="34"/>
        <end position="144"/>
    </location>
</feature>
<dbReference type="Proteomes" id="UP000019760">
    <property type="component" value="Unassembled WGS sequence"/>
</dbReference>